<dbReference type="PRINTS" id="PR00080">
    <property type="entry name" value="SDRFAMILY"/>
</dbReference>
<reference evidence="16" key="1">
    <citation type="submission" date="2022-11" db="UniProtKB">
        <authorList>
            <consortium name="WormBaseParasite"/>
        </authorList>
    </citation>
    <scope>IDENTIFICATION</scope>
</reference>
<dbReference type="PRINTS" id="PR00081">
    <property type="entry name" value="GDHRDH"/>
</dbReference>
<comment type="pathway">
    <text evidence="3">Sphingolipid metabolism.</text>
</comment>
<comment type="catalytic activity">
    <reaction evidence="12">
        <text>sphinganine + NADP(+) = 3-oxosphinganine + NADPH + H(+)</text>
        <dbReference type="Rhea" id="RHEA:22640"/>
        <dbReference type="ChEBI" id="CHEBI:15378"/>
        <dbReference type="ChEBI" id="CHEBI:57783"/>
        <dbReference type="ChEBI" id="CHEBI:57817"/>
        <dbReference type="ChEBI" id="CHEBI:58299"/>
        <dbReference type="ChEBI" id="CHEBI:58349"/>
        <dbReference type="EC" id="1.1.1.102"/>
    </reaction>
    <physiologicalReaction direction="right-to-left" evidence="12">
        <dbReference type="Rhea" id="RHEA:22642"/>
    </physiologicalReaction>
</comment>
<evidence type="ECO:0000256" key="1">
    <source>
        <dbReference type="ARBA" id="ARBA00004240"/>
    </source>
</evidence>
<evidence type="ECO:0000256" key="4">
    <source>
        <dbReference type="ARBA" id="ARBA00006484"/>
    </source>
</evidence>
<dbReference type="WBParaSite" id="PSAMB.scaffold36size104415.g919.t1">
    <property type="protein sequence ID" value="PSAMB.scaffold36size104415.g919.t1"/>
    <property type="gene ID" value="PSAMB.scaffold36size104415.g919"/>
</dbReference>
<evidence type="ECO:0000256" key="9">
    <source>
        <dbReference type="ARBA" id="ARBA00023098"/>
    </source>
</evidence>
<comment type="function">
    <text evidence="11">Catalyzes the reduction of 3'-oxosphinganine (3-ketodihydrosphingosine/KDS) to sphinganine (dihydrosphingosine/DHS), the second step of de novo sphingolipid biosynthesis.</text>
</comment>
<evidence type="ECO:0000259" key="14">
    <source>
        <dbReference type="SMART" id="SM00822"/>
    </source>
</evidence>
<comment type="similarity">
    <text evidence="4 13">Belongs to the short-chain dehydrogenases/reductases (SDR) family.</text>
</comment>
<keyword evidence="8" id="KW-0560">Oxidoreductase</keyword>
<dbReference type="InterPro" id="IPR036291">
    <property type="entry name" value="NAD(P)-bd_dom_sf"/>
</dbReference>
<evidence type="ECO:0000256" key="8">
    <source>
        <dbReference type="ARBA" id="ARBA00023002"/>
    </source>
</evidence>
<dbReference type="InterPro" id="IPR002347">
    <property type="entry name" value="SDR_fam"/>
</dbReference>
<evidence type="ECO:0000256" key="2">
    <source>
        <dbReference type="ARBA" id="ARBA00004760"/>
    </source>
</evidence>
<dbReference type="AlphaFoldDB" id="A0A914WAM7"/>
<evidence type="ECO:0000313" key="16">
    <source>
        <dbReference type="WBParaSite" id="PSAMB.scaffold36size104415.g919.t1"/>
    </source>
</evidence>
<keyword evidence="6" id="KW-0521">NADP</keyword>
<dbReference type="Gene3D" id="3.40.50.720">
    <property type="entry name" value="NAD(P)-binding Rossmann-like Domain"/>
    <property type="match status" value="1"/>
</dbReference>
<evidence type="ECO:0000313" key="15">
    <source>
        <dbReference type="Proteomes" id="UP000887566"/>
    </source>
</evidence>
<dbReference type="PANTHER" id="PTHR43550">
    <property type="entry name" value="3-KETODIHYDROSPHINGOSINE REDUCTASE"/>
    <property type="match status" value="1"/>
</dbReference>
<sequence>MTAQPDSNQTQLHRLAVAVEFSKKPVRFEQRDFEALIDQAVKVVLGQAGLARPYTVSGEFDENKCSGSVLVPREHLHILWSALSIYGCHFGTPIAIHCQKHFLLPPRTKIDLHGKHALVTGGSKGIGKALAIELVRQGASVTIVARDEATLVDTCNELQKLCDLNGKGQQAAWYSLDVTKSPETTQAVINRAEEKLGEIDILVNNAGNSVQDAFEKLPVESFERQMKLNYLSAVYATRAVVNTMKRRRSGRIAFVSSAAGQLGIYGYSAYAPAKFALRGFAEAIQMELEPYNIAITVVYPPNTDTEGFQEELRTMPKEVRLISETAGLFSPKDVAKLAVHDIVHGKFATNIGTDGWMLGTLTAGGAPETSVFGAAQQILFGGLFRGILLAYHSHFRRLVQRCAEEREQEKRH</sequence>
<organism evidence="15 16">
    <name type="scientific">Plectus sambesii</name>
    <dbReference type="NCBI Taxonomy" id="2011161"/>
    <lineage>
        <taxon>Eukaryota</taxon>
        <taxon>Metazoa</taxon>
        <taxon>Ecdysozoa</taxon>
        <taxon>Nematoda</taxon>
        <taxon>Chromadorea</taxon>
        <taxon>Plectida</taxon>
        <taxon>Plectina</taxon>
        <taxon>Plectoidea</taxon>
        <taxon>Plectidae</taxon>
        <taxon>Plectus</taxon>
    </lineage>
</organism>
<accession>A0A914WAM7</accession>
<dbReference type="EC" id="1.1.1.102" evidence="10"/>
<feature type="domain" description="Ketoreductase" evidence="14">
    <location>
        <begin position="115"/>
        <end position="301"/>
    </location>
</feature>
<dbReference type="SUPFAM" id="SSF51735">
    <property type="entry name" value="NAD(P)-binding Rossmann-fold domains"/>
    <property type="match status" value="1"/>
</dbReference>
<evidence type="ECO:0000256" key="6">
    <source>
        <dbReference type="ARBA" id="ARBA00022857"/>
    </source>
</evidence>
<evidence type="ECO:0000256" key="13">
    <source>
        <dbReference type="RuleBase" id="RU000363"/>
    </source>
</evidence>
<keyword evidence="9" id="KW-0443">Lipid metabolism</keyword>
<dbReference type="GO" id="GO:0047560">
    <property type="term" value="F:3-dehydrosphinganine reductase activity"/>
    <property type="evidence" value="ECO:0007669"/>
    <property type="project" value="UniProtKB-EC"/>
</dbReference>
<protein>
    <recommendedName>
        <fullName evidence="10">3-dehydrosphinganine reductase</fullName>
        <ecNumber evidence="10">1.1.1.102</ecNumber>
    </recommendedName>
</protein>
<dbReference type="InterPro" id="IPR057326">
    <property type="entry name" value="KR_dom"/>
</dbReference>
<dbReference type="InterPro" id="IPR045022">
    <property type="entry name" value="KDSR-like"/>
</dbReference>
<dbReference type="GO" id="GO:0030148">
    <property type="term" value="P:sphingolipid biosynthetic process"/>
    <property type="evidence" value="ECO:0007669"/>
    <property type="project" value="InterPro"/>
</dbReference>
<comment type="pathway">
    <text evidence="2">Lipid metabolism; sphingolipid metabolism.</text>
</comment>
<dbReference type="Proteomes" id="UP000887566">
    <property type="component" value="Unplaced"/>
</dbReference>
<keyword evidence="15" id="KW-1185">Reference proteome</keyword>
<name>A0A914WAM7_9BILA</name>
<dbReference type="GO" id="GO:0005789">
    <property type="term" value="C:endoplasmic reticulum membrane"/>
    <property type="evidence" value="ECO:0007669"/>
    <property type="project" value="TreeGrafter"/>
</dbReference>
<evidence type="ECO:0000256" key="10">
    <source>
        <dbReference type="ARBA" id="ARBA00026112"/>
    </source>
</evidence>
<dbReference type="CDD" id="cd08939">
    <property type="entry name" value="KDSR-like_SDR_c"/>
    <property type="match status" value="1"/>
</dbReference>
<evidence type="ECO:0000256" key="7">
    <source>
        <dbReference type="ARBA" id="ARBA00022919"/>
    </source>
</evidence>
<dbReference type="FunFam" id="3.40.50.720:FF:000165">
    <property type="entry name" value="3-ketodihydrosphingosine reductase"/>
    <property type="match status" value="1"/>
</dbReference>
<comment type="subcellular location">
    <subcellularLocation>
        <location evidence="1">Endoplasmic reticulum</location>
    </subcellularLocation>
</comment>
<dbReference type="GO" id="GO:0006666">
    <property type="term" value="P:3-keto-sphinganine metabolic process"/>
    <property type="evidence" value="ECO:0007669"/>
    <property type="project" value="InterPro"/>
</dbReference>
<evidence type="ECO:0000256" key="3">
    <source>
        <dbReference type="ARBA" id="ARBA00004991"/>
    </source>
</evidence>
<dbReference type="PANTHER" id="PTHR43550:SF3">
    <property type="entry name" value="3-KETODIHYDROSPHINGOSINE REDUCTASE"/>
    <property type="match status" value="1"/>
</dbReference>
<evidence type="ECO:0000256" key="12">
    <source>
        <dbReference type="ARBA" id="ARBA00048930"/>
    </source>
</evidence>
<proteinExistence type="inferred from homology"/>
<dbReference type="Pfam" id="PF00106">
    <property type="entry name" value="adh_short"/>
    <property type="match status" value="1"/>
</dbReference>
<dbReference type="SMART" id="SM00822">
    <property type="entry name" value="PKS_KR"/>
    <property type="match status" value="1"/>
</dbReference>
<keyword evidence="7" id="KW-0746">Sphingolipid metabolism</keyword>
<evidence type="ECO:0000256" key="5">
    <source>
        <dbReference type="ARBA" id="ARBA00022824"/>
    </source>
</evidence>
<keyword evidence="5" id="KW-0256">Endoplasmic reticulum</keyword>
<evidence type="ECO:0000256" key="11">
    <source>
        <dbReference type="ARBA" id="ARBA00044737"/>
    </source>
</evidence>